<feature type="binding site" evidence="10">
    <location>
        <position position="80"/>
    </location>
    <ligand>
        <name>Mn(2+)</name>
        <dbReference type="ChEBI" id="CHEBI:29035"/>
        <label>2</label>
    </ligand>
</feature>
<dbReference type="EMBL" id="QZCH01000011">
    <property type="protein sequence ID" value="RJG47692.1"/>
    <property type="molecule type" value="Genomic_DNA"/>
</dbReference>
<comment type="subcellular location">
    <subcellularLocation>
        <location evidence="10">Cell inner membrane</location>
        <topology evidence="10">Peripheral membrane protein</topology>
        <orientation evidence="10">Cytoplasmic side</orientation>
    </subcellularLocation>
</comment>
<evidence type="ECO:0000256" key="6">
    <source>
        <dbReference type="ARBA" id="ARBA00022801"/>
    </source>
</evidence>
<dbReference type="RefSeq" id="WP_119910576.1">
    <property type="nucleotide sequence ID" value="NZ_QZCH01000011.1"/>
</dbReference>
<comment type="similarity">
    <text evidence="10">Belongs to the LpxH family.</text>
</comment>
<dbReference type="UniPathway" id="UPA00359">
    <property type="reaction ID" value="UER00480"/>
</dbReference>
<evidence type="ECO:0000256" key="10">
    <source>
        <dbReference type="HAMAP-Rule" id="MF_00575"/>
    </source>
</evidence>
<dbReference type="OrthoDB" id="9783283at2"/>
<dbReference type="InterPro" id="IPR010138">
    <property type="entry name" value="UDP-diacylglucosamine_Hdrlase"/>
</dbReference>
<comment type="function">
    <text evidence="10">Hydrolyzes the pyrophosphate bond of UDP-2,3-diacylglucosamine to yield 2,3-diacylglucosamine 1-phosphate (lipid X) and UMP by catalyzing the attack of water at the alpha-P atom. Involved in the biosynthesis of lipid A, a phosphorylated glycolipid that anchors the lipopolysaccharide to the outer membrane of the cell.</text>
</comment>
<evidence type="ECO:0000256" key="3">
    <source>
        <dbReference type="ARBA" id="ARBA00022519"/>
    </source>
</evidence>
<protein>
    <recommendedName>
        <fullName evidence="10">UDP-2,3-diacylglucosamine hydrolase</fullName>
        <ecNumber evidence="10">3.6.1.54</ecNumber>
    </recommendedName>
    <alternativeName>
        <fullName evidence="10">UDP-2,3-diacylglucosamine diphosphatase</fullName>
    </alternativeName>
</protein>
<keyword evidence="7 10" id="KW-0443">Lipid metabolism</keyword>
<dbReference type="Pfam" id="PF00149">
    <property type="entry name" value="Metallophos"/>
    <property type="match status" value="1"/>
</dbReference>
<sequence>MGFTYFIADLHLSEQRPEITALFLHFLAHDARDADALYILGDLFEIWLGDDIDSALTNDVATAIKALADSGVPCYYIHGNRDFMIGQQYSSKANMIILPEKHCVDLYGETVLLLHGDTLCTEDEAYQNYRRWVYKPWLRWLFLAMPKFIRGHIGNKIRSNSKAQSKQKQQYRKQIMDVYQPEVEQELLHFQVDTMIHGHTHRPNVHRFTLDGQAKTRIVLGDWYEQGSMLVVSAESKQLIEQPFLAT</sequence>
<comment type="caution">
    <text evidence="10">Lacks conserved residue(s) required for the propagation of feature annotation.</text>
</comment>
<name>A0A418YEX1_9GAMM</name>
<organism evidence="12 13">
    <name type="scientific">Motilimonas pumila</name>
    <dbReference type="NCBI Taxonomy" id="2303987"/>
    <lineage>
        <taxon>Bacteria</taxon>
        <taxon>Pseudomonadati</taxon>
        <taxon>Pseudomonadota</taxon>
        <taxon>Gammaproteobacteria</taxon>
        <taxon>Alteromonadales</taxon>
        <taxon>Alteromonadales genera incertae sedis</taxon>
        <taxon>Motilimonas</taxon>
    </lineage>
</organism>
<keyword evidence="9 10" id="KW-0464">Manganese</keyword>
<feature type="binding site" evidence="10">
    <location>
        <position position="168"/>
    </location>
    <ligand>
        <name>substrate</name>
    </ligand>
</feature>
<evidence type="ECO:0000256" key="7">
    <source>
        <dbReference type="ARBA" id="ARBA00023098"/>
    </source>
</evidence>
<keyword evidence="1 10" id="KW-1003">Cell membrane</keyword>
<feature type="binding site" evidence="10">
    <location>
        <position position="123"/>
    </location>
    <ligand>
        <name>substrate</name>
    </ligand>
</feature>
<evidence type="ECO:0000256" key="4">
    <source>
        <dbReference type="ARBA" id="ARBA00022556"/>
    </source>
</evidence>
<evidence type="ECO:0000256" key="1">
    <source>
        <dbReference type="ARBA" id="ARBA00022475"/>
    </source>
</evidence>
<comment type="catalytic activity">
    <reaction evidence="10">
        <text>UDP-2-N,3-O-bis[(3R)-3-hydroxytetradecanoyl]-alpha-D-glucosamine + H2O = 2-N,3-O-bis[(3R)-3-hydroxytetradecanoyl]-alpha-D-glucosaminyl 1-phosphate + UMP + 2 H(+)</text>
        <dbReference type="Rhea" id="RHEA:25213"/>
        <dbReference type="ChEBI" id="CHEBI:15377"/>
        <dbReference type="ChEBI" id="CHEBI:15378"/>
        <dbReference type="ChEBI" id="CHEBI:57865"/>
        <dbReference type="ChEBI" id="CHEBI:57957"/>
        <dbReference type="ChEBI" id="CHEBI:78847"/>
        <dbReference type="EC" id="3.6.1.54"/>
    </reaction>
</comment>
<dbReference type="GO" id="GO:0009245">
    <property type="term" value="P:lipid A biosynthetic process"/>
    <property type="evidence" value="ECO:0007669"/>
    <property type="project" value="UniProtKB-UniRule"/>
</dbReference>
<dbReference type="AlphaFoldDB" id="A0A418YEX1"/>
<reference evidence="12 13" key="2">
    <citation type="submission" date="2019-01" db="EMBL/GenBank/DDBJ databases">
        <title>Motilimonas pumilus sp. nov., isolated from the gut of sea cucumber (Apostichopus japonicus).</title>
        <authorList>
            <person name="Wang F.-Q."/>
            <person name="Ren L.-H."/>
            <person name="Lin Y.-W."/>
            <person name="Sun G.-H."/>
            <person name="Du Z.-J."/>
            <person name="Zhao J.-X."/>
            <person name="Liu X.-J."/>
            <person name="Liu L.-J."/>
        </authorList>
    </citation>
    <scope>NUCLEOTIDE SEQUENCE [LARGE SCALE GENOMIC DNA]</scope>
    <source>
        <strain evidence="12 13">PLHSC7-2</strain>
    </source>
</reference>
<feature type="binding site" evidence="10">
    <location>
        <position position="199"/>
    </location>
    <ligand>
        <name>substrate</name>
    </ligand>
</feature>
<dbReference type="Gene3D" id="3.60.21.10">
    <property type="match status" value="1"/>
</dbReference>
<evidence type="ECO:0000259" key="11">
    <source>
        <dbReference type="Pfam" id="PF00149"/>
    </source>
</evidence>
<feature type="domain" description="Calcineurin-like phosphoesterase" evidence="11">
    <location>
        <begin position="5"/>
        <end position="203"/>
    </location>
</feature>
<dbReference type="PANTHER" id="PTHR34990:SF1">
    <property type="entry name" value="UDP-2,3-DIACYLGLUCOSAMINE HYDROLASE"/>
    <property type="match status" value="1"/>
</dbReference>
<gene>
    <name evidence="10 12" type="primary">lpxH</name>
    <name evidence="12" type="ORF">D1Z90_09825</name>
</gene>
<dbReference type="InterPro" id="IPR043461">
    <property type="entry name" value="LpxH-like"/>
</dbReference>
<reference evidence="12 13" key="1">
    <citation type="submission" date="2018-09" db="EMBL/GenBank/DDBJ databases">
        <authorList>
            <person name="Wang F."/>
        </authorList>
    </citation>
    <scope>NUCLEOTIDE SEQUENCE [LARGE SCALE GENOMIC DNA]</scope>
    <source>
        <strain evidence="12 13">PLHSC7-2</strain>
    </source>
</reference>
<dbReference type="HAMAP" id="MF_00575">
    <property type="entry name" value="LpxH"/>
    <property type="match status" value="1"/>
</dbReference>
<comment type="cofactor">
    <cofactor evidence="10">
        <name>Mn(2+)</name>
        <dbReference type="ChEBI" id="CHEBI:29035"/>
    </cofactor>
    <text evidence="10">Binds 2 Mn(2+) ions per subunit in a binuclear metal center.</text>
</comment>
<dbReference type="SUPFAM" id="SSF56300">
    <property type="entry name" value="Metallo-dependent phosphatases"/>
    <property type="match status" value="1"/>
</dbReference>
<feature type="binding site" evidence="10">
    <location>
        <position position="115"/>
    </location>
    <ligand>
        <name>Mn(2+)</name>
        <dbReference type="ChEBI" id="CHEBI:29035"/>
        <label>2</label>
    </ligand>
</feature>
<comment type="caution">
    <text evidence="12">The sequence shown here is derived from an EMBL/GenBank/DDBJ whole genome shotgun (WGS) entry which is preliminary data.</text>
</comment>
<comment type="pathway">
    <text evidence="10">Glycolipid biosynthesis; lipid IV(A) biosynthesis; lipid IV(A) from (3R)-3-hydroxytetradecanoyl-[acyl-carrier-protein] and UDP-N-acetyl-alpha-D-glucosamine: step 4/6.</text>
</comment>
<dbReference type="CDD" id="cd07398">
    <property type="entry name" value="MPP_YbbF-LpxH"/>
    <property type="match status" value="1"/>
</dbReference>
<dbReference type="EC" id="3.6.1.54" evidence="10"/>
<keyword evidence="13" id="KW-1185">Reference proteome</keyword>
<dbReference type="NCBIfam" id="TIGR01854">
    <property type="entry name" value="lipid_A_lpxH"/>
    <property type="match status" value="1"/>
</dbReference>
<feature type="binding site" evidence="10">
    <location>
        <begin position="80"/>
        <end position="81"/>
    </location>
    <ligand>
        <name>substrate</name>
    </ligand>
</feature>
<accession>A0A418YEX1</accession>
<keyword evidence="6 10" id="KW-0378">Hydrolase</keyword>
<dbReference type="InterPro" id="IPR029052">
    <property type="entry name" value="Metallo-depent_PP-like"/>
</dbReference>
<evidence type="ECO:0000256" key="9">
    <source>
        <dbReference type="ARBA" id="ARBA00023211"/>
    </source>
</evidence>
<dbReference type="GO" id="GO:0030145">
    <property type="term" value="F:manganese ion binding"/>
    <property type="evidence" value="ECO:0007669"/>
    <property type="project" value="UniProtKB-UniRule"/>
</dbReference>
<feature type="binding site" evidence="10">
    <location>
        <position position="42"/>
    </location>
    <ligand>
        <name>Mn(2+)</name>
        <dbReference type="ChEBI" id="CHEBI:29035"/>
        <label>1</label>
    </ligand>
</feature>
<feature type="binding site" evidence="10">
    <location>
        <position position="11"/>
    </location>
    <ligand>
        <name>Mn(2+)</name>
        <dbReference type="ChEBI" id="CHEBI:29035"/>
        <label>1</label>
    </ligand>
</feature>
<dbReference type="GO" id="GO:0019897">
    <property type="term" value="C:extrinsic component of plasma membrane"/>
    <property type="evidence" value="ECO:0007669"/>
    <property type="project" value="UniProtKB-UniRule"/>
</dbReference>
<feature type="binding site" evidence="10">
    <location>
        <position position="42"/>
    </location>
    <ligand>
        <name>Mn(2+)</name>
        <dbReference type="ChEBI" id="CHEBI:29035"/>
        <label>2</label>
    </ligand>
</feature>
<dbReference type="Proteomes" id="UP000283255">
    <property type="component" value="Unassembled WGS sequence"/>
</dbReference>
<keyword evidence="3 10" id="KW-0997">Cell inner membrane</keyword>
<keyword evidence="4 10" id="KW-0441">Lipid A biosynthesis</keyword>
<dbReference type="PANTHER" id="PTHR34990">
    <property type="entry name" value="UDP-2,3-DIACYLGLUCOSAMINE HYDROLASE-RELATED"/>
    <property type="match status" value="1"/>
</dbReference>
<feature type="binding site" evidence="10">
    <location>
        <position position="199"/>
    </location>
    <ligand>
        <name>Mn(2+)</name>
        <dbReference type="ChEBI" id="CHEBI:29035"/>
        <label>2</label>
    </ligand>
</feature>
<evidence type="ECO:0000256" key="5">
    <source>
        <dbReference type="ARBA" id="ARBA00022723"/>
    </source>
</evidence>
<evidence type="ECO:0000256" key="8">
    <source>
        <dbReference type="ARBA" id="ARBA00023136"/>
    </source>
</evidence>
<feature type="binding site" evidence="10">
    <location>
        <position position="201"/>
    </location>
    <ligand>
        <name>Mn(2+)</name>
        <dbReference type="ChEBI" id="CHEBI:29035"/>
        <label>1</label>
    </ligand>
</feature>
<feature type="binding site" evidence="10">
    <location>
        <position position="161"/>
    </location>
    <ligand>
        <name>substrate</name>
    </ligand>
</feature>
<dbReference type="InterPro" id="IPR004843">
    <property type="entry name" value="Calcineurin-like_PHP"/>
</dbReference>
<dbReference type="NCBIfam" id="NF003743">
    <property type="entry name" value="PRK05340.1"/>
    <property type="match status" value="1"/>
</dbReference>
<feature type="binding site" evidence="10">
    <location>
        <position position="9"/>
    </location>
    <ligand>
        <name>Mn(2+)</name>
        <dbReference type="ChEBI" id="CHEBI:29035"/>
        <label>1</label>
    </ligand>
</feature>
<keyword evidence="5 10" id="KW-0479">Metal-binding</keyword>
<evidence type="ECO:0000256" key="2">
    <source>
        <dbReference type="ARBA" id="ARBA00022516"/>
    </source>
</evidence>
<keyword evidence="2 10" id="KW-0444">Lipid biosynthesis</keyword>
<evidence type="ECO:0000313" key="13">
    <source>
        <dbReference type="Proteomes" id="UP000283255"/>
    </source>
</evidence>
<evidence type="ECO:0000313" key="12">
    <source>
        <dbReference type="EMBL" id="RJG47692.1"/>
    </source>
</evidence>
<proteinExistence type="inferred from homology"/>
<dbReference type="GO" id="GO:0008758">
    <property type="term" value="F:UDP-2,3-diacylglucosamine hydrolase activity"/>
    <property type="evidence" value="ECO:0007669"/>
    <property type="project" value="UniProtKB-UniRule"/>
</dbReference>
<keyword evidence="8 10" id="KW-0472">Membrane</keyword>
<dbReference type="GO" id="GO:0005737">
    <property type="term" value="C:cytoplasm"/>
    <property type="evidence" value="ECO:0007669"/>
    <property type="project" value="InterPro"/>
</dbReference>